<dbReference type="PANTHER" id="PTHR28554:SF1">
    <property type="entry name" value="LARGE RIBOSOMAL SUBUNIT PROTEIN ML45"/>
    <property type="match status" value="1"/>
</dbReference>
<evidence type="ECO:0000313" key="4">
    <source>
        <dbReference type="EMBL" id="WBW73508.1"/>
    </source>
</evidence>
<dbReference type="AlphaFoldDB" id="A0AAE9WEX7"/>
<accession>A0AAE9WEX7</accession>
<keyword evidence="3" id="KW-0496">Mitochondrion</keyword>
<dbReference type="GeneID" id="80876266"/>
<evidence type="ECO:0000313" key="5">
    <source>
        <dbReference type="Proteomes" id="UP001212411"/>
    </source>
</evidence>
<dbReference type="KEGG" id="som:SOMG_02786"/>
<protein>
    <submittedName>
        <fullName evidence="4">Mitochondrial membrane-associated ribosome receptor Mba1</fullName>
    </submittedName>
</protein>
<keyword evidence="2" id="KW-0809">Transit peptide</keyword>
<dbReference type="PANTHER" id="PTHR28554">
    <property type="entry name" value="39S RIBOSOMAL PROTEIN L45, MITOCHONDRIAL"/>
    <property type="match status" value="1"/>
</dbReference>
<dbReference type="GO" id="GO:0032979">
    <property type="term" value="P:protein insertion into mitochondrial inner membrane from matrix"/>
    <property type="evidence" value="ECO:0007669"/>
    <property type="project" value="InterPro"/>
</dbReference>
<dbReference type="InterPro" id="IPR051975">
    <property type="entry name" value="mtLSU_mL45"/>
</dbReference>
<keyword evidence="5" id="KW-1185">Reference proteome</keyword>
<dbReference type="RefSeq" id="XP_056037751.1">
    <property type="nucleotide sequence ID" value="XM_056181577.1"/>
</dbReference>
<keyword evidence="4" id="KW-0675">Receptor</keyword>
<dbReference type="EMBL" id="CP115612">
    <property type="protein sequence ID" value="WBW73508.1"/>
    <property type="molecule type" value="Genomic_DNA"/>
</dbReference>
<evidence type="ECO:0000256" key="3">
    <source>
        <dbReference type="ARBA" id="ARBA00023128"/>
    </source>
</evidence>
<dbReference type="Gene3D" id="3.10.450.240">
    <property type="match status" value="1"/>
</dbReference>
<dbReference type="Pfam" id="PF07961">
    <property type="entry name" value="MBA1"/>
    <property type="match status" value="1"/>
</dbReference>
<proteinExistence type="predicted"/>
<dbReference type="GO" id="GO:0005743">
    <property type="term" value="C:mitochondrial inner membrane"/>
    <property type="evidence" value="ECO:0007669"/>
    <property type="project" value="InterPro"/>
</dbReference>
<reference evidence="4 5" key="1">
    <citation type="journal article" date="2023" name="G3 (Bethesda)">
        <title>A high-quality reference genome for the fission yeast Schizosaccharomyces osmophilus.</title>
        <authorList>
            <person name="Jia G.S."/>
            <person name="Zhang W.C."/>
            <person name="Liang Y."/>
            <person name="Liu X.H."/>
            <person name="Rhind N."/>
            <person name="Pidoux A."/>
            <person name="Brysch-Herzberg M."/>
            <person name="Du L.L."/>
        </authorList>
    </citation>
    <scope>NUCLEOTIDE SEQUENCE [LARGE SCALE GENOMIC DNA]</scope>
    <source>
        <strain evidence="4 5">CBS 15793</strain>
    </source>
</reference>
<sequence>MNGIKMSLISPKWHSANTNMVKNAKSLGSLTFSRFMSQQPIRMLDIPFMQCYVEPKDNYSVMTHPFKKLRQWWRSLRYRNINIYKSRYYLRRNFPGRTFSVNSIIGEAVRLHSSVNSALASHDSQVLENNCTIRASQLLRNQSKQLPKCEWKVEKHLSPPKLLNITCAQADIQGNECFIQAVVRLHTLQSVSLDQASPSLTRSKEEIENVVIQQCSWIPPARWQFWGLVSSTPEKALKKKLPDGQTAFVEPKA</sequence>
<evidence type="ECO:0000256" key="2">
    <source>
        <dbReference type="ARBA" id="ARBA00022946"/>
    </source>
</evidence>
<comment type="subcellular location">
    <subcellularLocation>
        <location evidence="1">Mitochondrion</location>
    </subcellularLocation>
</comment>
<dbReference type="Proteomes" id="UP001212411">
    <property type="component" value="Chromosome 2"/>
</dbReference>
<organism evidence="4 5">
    <name type="scientific">Schizosaccharomyces osmophilus</name>
    <dbReference type="NCBI Taxonomy" id="2545709"/>
    <lineage>
        <taxon>Eukaryota</taxon>
        <taxon>Fungi</taxon>
        <taxon>Dikarya</taxon>
        <taxon>Ascomycota</taxon>
        <taxon>Taphrinomycotina</taxon>
        <taxon>Schizosaccharomycetes</taxon>
        <taxon>Schizosaccharomycetales</taxon>
        <taxon>Schizosaccharomycetaceae</taxon>
        <taxon>Schizosaccharomyces</taxon>
    </lineage>
</organism>
<gene>
    <name evidence="4" type="primary">mba1</name>
    <name evidence="4" type="ORF">SOMG_02786</name>
</gene>
<dbReference type="InterPro" id="IPR024621">
    <property type="entry name" value="Mba1"/>
</dbReference>
<name>A0AAE9WEX7_9SCHI</name>
<evidence type="ECO:0000256" key="1">
    <source>
        <dbReference type="ARBA" id="ARBA00004173"/>
    </source>
</evidence>